<protein>
    <submittedName>
        <fullName evidence="8">Multicomponent Na+:H+ antiporter subunit E</fullName>
    </submittedName>
</protein>
<dbReference type="GO" id="GO:0008324">
    <property type="term" value="F:monoatomic cation transmembrane transporter activity"/>
    <property type="evidence" value="ECO:0007669"/>
    <property type="project" value="InterPro"/>
</dbReference>
<comment type="similarity">
    <text evidence="2">Belongs to the CPA3 antiporters (TC 2.A.63) subunit E family.</text>
</comment>
<dbReference type="PANTHER" id="PTHR34584:SF1">
    <property type="entry name" value="NA(+)_H(+) ANTIPORTER SUBUNIT E1"/>
    <property type="match status" value="1"/>
</dbReference>
<dbReference type="PIRSF" id="PIRSF019239">
    <property type="entry name" value="MrpE"/>
    <property type="match status" value="1"/>
</dbReference>
<name>A0A0P8B7G9_9GAMM</name>
<dbReference type="AlphaFoldDB" id="A0A0P8B7G9"/>
<dbReference type="PATRIC" id="fig|1305731.5.peg.2791"/>
<evidence type="ECO:0000256" key="6">
    <source>
        <dbReference type="ARBA" id="ARBA00023136"/>
    </source>
</evidence>
<accession>A0A0P8B7G9</accession>
<dbReference type="STRING" id="1305731.GCA_000934705_00321"/>
<reference evidence="8 9" key="1">
    <citation type="submission" date="2015-09" db="EMBL/GenBank/DDBJ databases">
        <title>Identification and resolution of microdiversity through metagenomic sequencing of parallel consortia.</title>
        <authorList>
            <person name="Nelson W.C."/>
            <person name="Romine M.F."/>
            <person name="Lindemann S.R."/>
        </authorList>
    </citation>
    <scope>NUCLEOTIDE SEQUENCE [LARGE SCALE GENOMIC DNA]</scope>
    <source>
        <strain evidence="8">HL-55</strain>
    </source>
</reference>
<feature type="transmembrane region" description="Helical" evidence="7">
    <location>
        <begin position="12"/>
        <end position="40"/>
    </location>
</feature>
<keyword evidence="5 7" id="KW-1133">Transmembrane helix</keyword>
<evidence type="ECO:0000256" key="7">
    <source>
        <dbReference type="SAM" id="Phobius"/>
    </source>
</evidence>
<evidence type="ECO:0000256" key="3">
    <source>
        <dbReference type="ARBA" id="ARBA00022475"/>
    </source>
</evidence>
<dbReference type="OrthoDB" id="9807187at2"/>
<comment type="caution">
    <text evidence="8">The sequence shown here is derived from an EMBL/GenBank/DDBJ whole genome shotgun (WGS) entry which is preliminary data.</text>
</comment>
<evidence type="ECO:0000313" key="8">
    <source>
        <dbReference type="EMBL" id="KPQ29471.1"/>
    </source>
</evidence>
<dbReference type="Pfam" id="PF01899">
    <property type="entry name" value="MNHE"/>
    <property type="match status" value="1"/>
</dbReference>
<dbReference type="PANTHER" id="PTHR34584">
    <property type="entry name" value="NA(+)/H(+) ANTIPORTER SUBUNIT E1"/>
    <property type="match status" value="1"/>
</dbReference>
<proteinExistence type="inferred from homology"/>
<evidence type="ECO:0000313" key="9">
    <source>
        <dbReference type="Proteomes" id="UP000050416"/>
    </source>
</evidence>
<evidence type="ECO:0000256" key="2">
    <source>
        <dbReference type="ARBA" id="ARBA00006228"/>
    </source>
</evidence>
<organism evidence="8 9">
    <name type="scientific">Marinobacter excellens HL-55</name>
    <dbReference type="NCBI Taxonomy" id="1305731"/>
    <lineage>
        <taxon>Bacteria</taxon>
        <taxon>Pseudomonadati</taxon>
        <taxon>Pseudomonadota</taxon>
        <taxon>Gammaproteobacteria</taxon>
        <taxon>Pseudomonadales</taxon>
        <taxon>Marinobacteraceae</taxon>
        <taxon>Marinobacter</taxon>
    </lineage>
</organism>
<dbReference type="EMBL" id="LJZQ01000006">
    <property type="protein sequence ID" value="KPQ29471.1"/>
    <property type="molecule type" value="Genomic_DNA"/>
</dbReference>
<sequence>MIGFFWNVCLALAWVALSGSFTAWNLLAGLIFGYLALMVLQKHVPALKGYSRRLPRLISFSLFFIKELIKANFRVAYDVATPVWYMKPGVIAYEMEAHSDAEIMFLSSFISLTPGTLSLDVSDDRRVLYIHAMFLQDEEQLRKDLKELEFRILKIMR</sequence>
<dbReference type="InterPro" id="IPR002758">
    <property type="entry name" value="Cation_antiport_E"/>
</dbReference>
<dbReference type="Proteomes" id="UP000050416">
    <property type="component" value="Unassembled WGS sequence"/>
</dbReference>
<gene>
    <name evidence="8" type="primary">mnhE</name>
    <name evidence="8" type="ORF">HLUCCX14_06420</name>
</gene>
<evidence type="ECO:0000256" key="4">
    <source>
        <dbReference type="ARBA" id="ARBA00022692"/>
    </source>
</evidence>
<evidence type="ECO:0000256" key="1">
    <source>
        <dbReference type="ARBA" id="ARBA00004651"/>
    </source>
</evidence>
<keyword evidence="4 7" id="KW-0812">Transmembrane</keyword>
<keyword evidence="3" id="KW-1003">Cell membrane</keyword>
<comment type="subcellular location">
    <subcellularLocation>
        <location evidence="1">Cell membrane</location>
        <topology evidence="1">Multi-pass membrane protein</topology>
    </subcellularLocation>
</comment>
<evidence type="ECO:0000256" key="5">
    <source>
        <dbReference type="ARBA" id="ARBA00022989"/>
    </source>
</evidence>
<keyword evidence="6 7" id="KW-0472">Membrane</keyword>
<dbReference type="GO" id="GO:0005886">
    <property type="term" value="C:plasma membrane"/>
    <property type="evidence" value="ECO:0007669"/>
    <property type="project" value="UniProtKB-SubCell"/>
</dbReference>